<keyword evidence="4" id="KW-0378">Hydrolase</keyword>
<keyword evidence="9" id="KW-1185">Reference proteome</keyword>
<proteinExistence type="predicted"/>
<dbReference type="InterPro" id="IPR045121">
    <property type="entry name" value="CoAse"/>
</dbReference>
<feature type="domain" description="Nudix hydrolase" evidence="7">
    <location>
        <begin position="4"/>
        <end position="142"/>
    </location>
</feature>
<dbReference type="Gene3D" id="3.90.79.10">
    <property type="entry name" value="Nucleoside Triphosphate Pyrophosphohydrolase"/>
    <property type="match status" value="1"/>
</dbReference>
<dbReference type="PROSITE" id="PS51462">
    <property type="entry name" value="NUDIX"/>
    <property type="match status" value="1"/>
</dbReference>
<dbReference type="OrthoDB" id="206213at2759"/>
<evidence type="ECO:0000256" key="5">
    <source>
        <dbReference type="ARBA" id="ARBA00022842"/>
    </source>
</evidence>
<dbReference type="PANTHER" id="PTHR12992:SF24">
    <property type="entry name" value="PEROXISOMAL COENZYME A DIPHOSPHATASE NUDT7"/>
    <property type="match status" value="1"/>
</dbReference>
<name>A4S6E8_OSTLU</name>
<dbReference type="GO" id="GO:0010945">
    <property type="term" value="F:coenzyme A diphosphatase activity"/>
    <property type="evidence" value="ECO:0007669"/>
    <property type="project" value="InterPro"/>
</dbReference>
<evidence type="ECO:0000313" key="9">
    <source>
        <dbReference type="Proteomes" id="UP000001568"/>
    </source>
</evidence>
<dbReference type="GO" id="GO:0015938">
    <property type="term" value="P:coenzyme A catabolic process"/>
    <property type="evidence" value="ECO:0007669"/>
    <property type="project" value="TreeGrafter"/>
</dbReference>
<protein>
    <recommendedName>
        <fullName evidence="7">Nudix hydrolase domain-containing protein</fullName>
    </recommendedName>
</protein>
<evidence type="ECO:0000256" key="4">
    <source>
        <dbReference type="ARBA" id="ARBA00022801"/>
    </source>
</evidence>
<dbReference type="KEGG" id="olu:OSTLU_93596"/>
<dbReference type="GeneID" id="5005137"/>
<gene>
    <name evidence="8" type="ORF">OSTLU_93596</name>
</gene>
<dbReference type="OMA" id="ESRSAYC"/>
<dbReference type="STRING" id="436017.A4S6E8"/>
<dbReference type="AlphaFoldDB" id="A4S6E8"/>
<dbReference type="RefSeq" id="XP_001421081.1">
    <property type="nucleotide sequence ID" value="XM_001421044.1"/>
</dbReference>
<keyword evidence="6" id="KW-0464">Manganese</keyword>
<dbReference type="PANTHER" id="PTHR12992">
    <property type="entry name" value="NUDIX HYDROLASE"/>
    <property type="match status" value="1"/>
</dbReference>
<accession>A4S6E8</accession>
<reference evidence="8 9" key="1">
    <citation type="journal article" date="2007" name="Proc. Natl. Acad. Sci. U.S.A.">
        <title>The tiny eukaryote Ostreococcus provides genomic insights into the paradox of plankton speciation.</title>
        <authorList>
            <person name="Palenik B."/>
            <person name="Grimwood J."/>
            <person name="Aerts A."/>
            <person name="Rouze P."/>
            <person name="Salamov A."/>
            <person name="Putnam N."/>
            <person name="Dupont C."/>
            <person name="Jorgensen R."/>
            <person name="Derelle E."/>
            <person name="Rombauts S."/>
            <person name="Zhou K."/>
            <person name="Otillar R."/>
            <person name="Merchant S.S."/>
            <person name="Podell S."/>
            <person name="Gaasterland T."/>
            <person name="Napoli C."/>
            <person name="Gendler K."/>
            <person name="Manuell A."/>
            <person name="Tai V."/>
            <person name="Vallon O."/>
            <person name="Piganeau G."/>
            <person name="Jancek S."/>
            <person name="Heijde M."/>
            <person name="Jabbari K."/>
            <person name="Bowler C."/>
            <person name="Lohr M."/>
            <person name="Robbens S."/>
            <person name="Werner G."/>
            <person name="Dubchak I."/>
            <person name="Pazour G.J."/>
            <person name="Ren Q."/>
            <person name="Paulsen I."/>
            <person name="Delwiche C."/>
            <person name="Schmutz J."/>
            <person name="Rokhsar D."/>
            <person name="Van de Peer Y."/>
            <person name="Moreau H."/>
            <person name="Grigoriev I.V."/>
        </authorList>
    </citation>
    <scope>NUCLEOTIDE SEQUENCE [LARGE SCALE GENOMIC DNA]</scope>
    <source>
        <strain evidence="8 9">CCE9901</strain>
    </source>
</reference>
<evidence type="ECO:0000259" key="7">
    <source>
        <dbReference type="PROSITE" id="PS51462"/>
    </source>
</evidence>
<dbReference type="InterPro" id="IPR015797">
    <property type="entry name" value="NUDIX_hydrolase-like_dom_sf"/>
</dbReference>
<evidence type="ECO:0000256" key="1">
    <source>
        <dbReference type="ARBA" id="ARBA00001936"/>
    </source>
</evidence>
<dbReference type="GO" id="GO:0046872">
    <property type="term" value="F:metal ion binding"/>
    <property type="evidence" value="ECO:0007669"/>
    <property type="project" value="UniProtKB-KW"/>
</dbReference>
<evidence type="ECO:0000256" key="6">
    <source>
        <dbReference type="ARBA" id="ARBA00023211"/>
    </source>
</evidence>
<dbReference type="InterPro" id="IPR000086">
    <property type="entry name" value="NUDIX_hydrolase_dom"/>
</dbReference>
<evidence type="ECO:0000256" key="3">
    <source>
        <dbReference type="ARBA" id="ARBA00022723"/>
    </source>
</evidence>
<evidence type="ECO:0000256" key="2">
    <source>
        <dbReference type="ARBA" id="ARBA00001946"/>
    </source>
</evidence>
<comment type="cofactor">
    <cofactor evidence="1">
        <name>Mn(2+)</name>
        <dbReference type="ChEBI" id="CHEBI:29035"/>
    </cofactor>
</comment>
<keyword evidence="3" id="KW-0479">Metal-binding</keyword>
<keyword evidence="5" id="KW-0460">Magnesium</keyword>
<dbReference type="EMBL" id="CP000593">
    <property type="protein sequence ID" value="ABO99374.1"/>
    <property type="molecule type" value="Genomic_DNA"/>
</dbReference>
<dbReference type="SUPFAM" id="SSF55811">
    <property type="entry name" value="Nudix"/>
    <property type="match status" value="1"/>
</dbReference>
<dbReference type="Gramene" id="ABO99374">
    <property type="protein sequence ID" value="ABO99374"/>
    <property type="gene ID" value="OSTLU_93596"/>
</dbReference>
<dbReference type="Pfam" id="PF00293">
    <property type="entry name" value="NUDIX"/>
    <property type="match status" value="1"/>
</dbReference>
<organism evidence="8 9">
    <name type="scientific">Ostreococcus lucimarinus (strain CCE9901)</name>
    <dbReference type="NCBI Taxonomy" id="436017"/>
    <lineage>
        <taxon>Eukaryota</taxon>
        <taxon>Viridiplantae</taxon>
        <taxon>Chlorophyta</taxon>
        <taxon>Mamiellophyceae</taxon>
        <taxon>Mamiellales</taxon>
        <taxon>Bathycoccaceae</taxon>
        <taxon>Ostreococcus</taxon>
    </lineage>
</organism>
<sequence>MRGSDRAAVLVPLAARGDDGWDVTLTTRATSMRSHAGEIALPGGKRDARDACDAGTAAREAREEIGMRTPRDVEVVGRLPVVMSRHRVSVRPVVGVVREGFRVREEEISREEVAEVFTAPLEMFLSADRHRYDDWARPNGARPAVRVHYFEYEGRTIWGLTAMILIEVARRVYGREPEFAVAADDGVAVWDARCRDGEAAVIKSAL</sequence>
<evidence type="ECO:0000313" key="8">
    <source>
        <dbReference type="EMBL" id="ABO99374.1"/>
    </source>
</evidence>
<dbReference type="CDD" id="cd03426">
    <property type="entry name" value="NUDIX_CoAse_Nudt7"/>
    <property type="match status" value="1"/>
</dbReference>
<dbReference type="HOGENOM" id="CLU_040940_5_2_1"/>
<dbReference type="Proteomes" id="UP000001568">
    <property type="component" value="Chromosome 13"/>
</dbReference>
<dbReference type="eggNOG" id="KOG3069">
    <property type="taxonomic scope" value="Eukaryota"/>
</dbReference>
<comment type="cofactor">
    <cofactor evidence="2">
        <name>Mg(2+)</name>
        <dbReference type="ChEBI" id="CHEBI:18420"/>
    </cofactor>
</comment>